<evidence type="ECO:0000313" key="6">
    <source>
        <dbReference type="EMBL" id="ODS30215.1"/>
    </source>
</evidence>
<proteinExistence type="inferred from homology"/>
<dbReference type="AlphaFoldDB" id="A0A1E3X3M7"/>
<dbReference type="Pfam" id="PF18765">
    <property type="entry name" value="Polbeta"/>
    <property type="match status" value="1"/>
</dbReference>
<dbReference type="InterPro" id="IPR041633">
    <property type="entry name" value="Polbeta"/>
</dbReference>
<dbReference type="NCBIfam" id="NF047751">
    <property type="entry name" value="HepT_toxin"/>
    <property type="match status" value="1"/>
</dbReference>
<accession>A0A1E3X3M7</accession>
<dbReference type="InterPro" id="IPR043519">
    <property type="entry name" value="NT_sf"/>
</dbReference>
<dbReference type="GO" id="GO:0016787">
    <property type="term" value="F:hydrolase activity"/>
    <property type="evidence" value="ECO:0007669"/>
    <property type="project" value="UniProtKB-KW"/>
</dbReference>
<evidence type="ECO:0000256" key="1">
    <source>
        <dbReference type="ARBA" id="ARBA00022649"/>
    </source>
</evidence>
<sequence>MHICDLYGIELIFLFGSHARNRATAKSDLDIGVYLSSRISSGETWALQCSFMEIYKRCDIDLILLNDASPLLLFDLMLHHKIIYMKDDRVLHNFFSWARKRYWQYQGHFKKICSSVRNCTLKRNRCYQMIQQEIIKNKLQLLTGYICELKEFIDITYEEYVSSNKNKRTVERLIELIVECGSDISGDILSLFNATVPESYYKSFALLGEKGIIEGNYSQHLAKYGGLRNRIIHEYGSYKDEIVHSQIKPLYTDFQRFYKEINNYLKSSPT</sequence>
<dbReference type="GO" id="GO:0004540">
    <property type="term" value="F:RNA nuclease activity"/>
    <property type="evidence" value="ECO:0007669"/>
    <property type="project" value="InterPro"/>
</dbReference>
<dbReference type="InterPro" id="IPR008201">
    <property type="entry name" value="HepT-like"/>
</dbReference>
<comment type="similarity">
    <text evidence="4">Belongs to the HepT RNase toxin family.</text>
</comment>
<dbReference type="CDD" id="cd05403">
    <property type="entry name" value="NT_KNTase_like"/>
    <property type="match status" value="1"/>
</dbReference>
<comment type="caution">
    <text evidence="6">The sequence shown here is derived from an EMBL/GenBank/DDBJ whole genome shotgun (WGS) entry which is preliminary data.</text>
</comment>
<dbReference type="PANTHER" id="PTHR33397:SF3">
    <property type="entry name" value="MRNA NUCLEASE HEPT"/>
    <property type="match status" value="1"/>
</dbReference>
<dbReference type="InterPro" id="IPR037038">
    <property type="entry name" value="HepT-like_sf"/>
</dbReference>
<keyword evidence="2" id="KW-0540">Nuclease</keyword>
<dbReference type="PANTHER" id="PTHR33397">
    <property type="entry name" value="UPF0331 PROTEIN YUTE"/>
    <property type="match status" value="1"/>
</dbReference>
<name>A0A1E3X3M7_9BACT</name>
<keyword evidence="3" id="KW-0378">Hydrolase</keyword>
<dbReference type="GO" id="GO:0110001">
    <property type="term" value="C:toxin-antitoxin complex"/>
    <property type="evidence" value="ECO:0007669"/>
    <property type="project" value="InterPro"/>
</dbReference>
<evidence type="ECO:0000259" key="5">
    <source>
        <dbReference type="Pfam" id="PF18765"/>
    </source>
</evidence>
<reference evidence="6 7" key="1">
    <citation type="submission" date="2016-07" db="EMBL/GenBank/DDBJ databases">
        <title>Draft genome of Scalindua rubra, obtained from a brine-seawater interface in the Red Sea, sheds light on salt adaptation in anammox bacteria.</title>
        <authorList>
            <person name="Speth D.R."/>
            <person name="Lagkouvardos I."/>
            <person name="Wang Y."/>
            <person name="Qian P.-Y."/>
            <person name="Dutilh B.E."/>
            <person name="Jetten M.S."/>
        </authorList>
    </citation>
    <scope>NUCLEOTIDE SEQUENCE [LARGE SCALE GENOMIC DNA]</scope>
    <source>
        <strain evidence="6">BSI-1</strain>
    </source>
</reference>
<dbReference type="NCBIfam" id="NF047752">
    <property type="entry name" value="MntA_antitoxin"/>
    <property type="match status" value="1"/>
</dbReference>
<evidence type="ECO:0000256" key="2">
    <source>
        <dbReference type="ARBA" id="ARBA00022722"/>
    </source>
</evidence>
<feature type="domain" description="Polymerase beta nucleotidyltransferase" evidence="5">
    <location>
        <begin position="8"/>
        <end position="88"/>
    </location>
</feature>
<dbReference type="Pfam" id="PF01934">
    <property type="entry name" value="HepT-like"/>
    <property type="match status" value="1"/>
</dbReference>
<dbReference type="EMBL" id="MAYW01000262">
    <property type="protein sequence ID" value="ODS30215.1"/>
    <property type="molecule type" value="Genomic_DNA"/>
</dbReference>
<dbReference type="Gene3D" id="3.30.460.10">
    <property type="entry name" value="Beta Polymerase, domain 2"/>
    <property type="match status" value="1"/>
</dbReference>
<protein>
    <recommendedName>
        <fullName evidence="5">Polymerase beta nucleotidyltransferase domain-containing protein</fullName>
    </recommendedName>
</protein>
<organism evidence="6 7">
    <name type="scientific">Candidatus Scalindua rubra</name>
    <dbReference type="NCBI Taxonomy" id="1872076"/>
    <lineage>
        <taxon>Bacteria</taxon>
        <taxon>Pseudomonadati</taxon>
        <taxon>Planctomycetota</taxon>
        <taxon>Candidatus Brocadiia</taxon>
        <taxon>Candidatus Brocadiales</taxon>
        <taxon>Candidatus Scalinduaceae</taxon>
        <taxon>Candidatus Scalindua</taxon>
    </lineage>
</organism>
<dbReference type="Proteomes" id="UP000094056">
    <property type="component" value="Unassembled WGS sequence"/>
</dbReference>
<evidence type="ECO:0000256" key="3">
    <source>
        <dbReference type="ARBA" id="ARBA00022801"/>
    </source>
</evidence>
<dbReference type="SUPFAM" id="SSF81301">
    <property type="entry name" value="Nucleotidyltransferase"/>
    <property type="match status" value="1"/>
</dbReference>
<gene>
    <name evidence="6" type="ORF">SCARUB_04675</name>
</gene>
<dbReference type="Gene3D" id="1.20.120.580">
    <property type="entry name" value="bsu32300-like"/>
    <property type="match status" value="1"/>
</dbReference>
<evidence type="ECO:0000313" key="7">
    <source>
        <dbReference type="Proteomes" id="UP000094056"/>
    </source>
</evidence>
<evidence type="ECO:0000256" key="4">
    <source>
        <dbReference type="ARBA" id="ARBA00024207"/>
    </source>
</evidence>
<dbReference type="InterPro" id="IPR052379">
    <property type="entry name" value="Type_VII_TA_RNase"/>
</dbReference>
<keyword evidence="1" id="KW-1277">Toxin-antitoxin system</keyword>